<evidence type="ECO:0000256" key="7">
    <source>
        <dbReference type="ARBA" id="ARBA00022842"/>
    </source>
</evidence>
<dbReference type="CDD" id="cd00739">
    <property type="entry name" value="DHPS"/>
    <property type="match status" value="1"/>
</dbReference>
<dbReference type="Proteomes" id="UP000631034">
    <property type="component" value="Unassembled WGS sequence"/>
</dbReference>
<name>A0A8J6YKD3_9PROT</name>
<reference evidence="10" key="1">
    <citation type="submission" date="2020-10" db="EMBL/GenBank/DDBJ databases">
        <title>Genome sequence of the unusual species of purple photosynthetic bacteria, Phaeovibrio sulfidiphilus DSM 23193, type strain.</title>
        <authorList>
            <person name="Kyndt J.A."/>
            <person name="Meyer T.E."/>
        </authorList>
    </citation>
    <scope>NUCLEOTIDE SEQUENCE</scope>
    <source>
        <strain evidence="10">DSM 23193</strain>
    </source>
</reference>
<dbReference type="GO" id="GO:0005829">
    <property type="term" value="C:cytosol"/>
    <property type="evidence" value="ECO:0007669"/>
    <property type="project" value="TreeGrafter"/>
</dbReference>
<evidence type="ECO:0000313" key="10">
    <source>
        <dbReference type="EMBL" id="MBE1236115.1"/>
    </source>
</evidence>
<dbReference type="SUPFAM" id="SSF51717">
    <property type="entry name" value="Dihydropteroate synthetase-like"/>
    <property type="match status" value="1"/>
</dbReference>
<keyword evidence="11" id="KW-1185">Reference proteome</keyword>
<protein>
    <recommendedName>
        <fullName evidence="4">dihydropteroate synthase</fullName>
        <ecNumber evidence="4">2.5.1.15</ecNumber>
    </recommendedName>
</protein>
<comment type="pathway">
    <text evidence="3">Cofactor biosynthesis; tetrahydrofolate biosynthesis; 7,8-dihydrofolate from 2-amino-4-hydroxy-6-hydroxymethyl-7,8-dihydropteridine diphosphate and 4-aminobenzoate: step 1/2.</text>
</comment>
<dbReference type="Pfam" id="PF00809">
    <property type="entry name" value="Pterin_bind"/>
    <property type="match status" value="1"/>
</dbReference>
<dbReference type="InterPro" id="IPR006390">
    <property type="entry name" value="DHP_synth_dom"/>
</dbReference>
<evidence type="ECO:0000256" key="4">
    <source>
        <dbReference type="ARBA" id="ARBA00012458"/>
    </source>
</evidence>
<evidence type="ECO:0000313" key="11">
    <source>
        <dbReference type="Proteomes" id="UP000631034"/>
    </source>
</evidence>
<evidence type="ECO:0000256" key="8">
    <source>
        <dbReference type="ARBA" id="ARBA00022909"/>
    </source>
</evidence>
<dbReference type="GO" id="GO:0046656">
    <property type="term" value="P:folic acid biosynthetic process"/>
    <property type="evidence" value="ECO:0007669"/>
    <property type="project" value="UniProtKB-KW"/>
</dbReference>
<keyword evidence="8" id="KW-0289">Folate biosynthesis</keyword>
<keyword evidence="7" id="KW-0460">Magnesium</keyword>
<dbReference type="EC" id="2.5.1.15" evidence="4"/>
<dbReference type="PANTHER" id="PTHR20941:SF1">
    <property type="entry name" value="FOLIC ACID SYNTHESIS PROTEIN FOL1"/>
    <property type="match status" value="1"/>
</dbReference>
<evidence type="ECO:0000256" key="6">
    <source>
        <dbReference type="ARBA" id="ARBA00022723"/>
    </source>
</evidence>
<evidence type="ECO:0000259" key="9">
    <source>
        <dbReference type="PROSITE" id="PS50972"/>
    </source>
</evidence>
<dbReference type="RefSeq" id="WP_192532998.1">
    <property type="nucleotide sequence ID" value="NZ_JACZHT010000001.1"/>
</dbReference>
<dbReference type="InterPro" id="IPR011005">
    <property type="entry name" value="Dihydropteroate_synth-like_sf"/>
</dbReference>
<dbReference type="GO" id="GO:0046654">
    <property type="term" value="P:tetrahydrofolate biosynthetic process"/>
    <property type="evidence" value="ECO:0007669"/>
    <property type="project" value="TreeGrafter"/>
</dbReference>
<dbReference type="PROSITE" id="PS00792">
    <property type="entry name" value="DHPS_1"/>
    <property type="match status" value="1"/>
</dbReference>
<dbReference type="Gene3D" id="3.20.20.20">
    <property type="entry name" value="Dihydropteroate synthase-like"/>
    <property type="match status" value="1"/>
</dbReference>
<dbReference type="InterPro" id="IPR045031">
    <property type="entry name" value="DHP_synth-like"/>
</dbReference>
<sequence length="380" mass="39746">MTLSPIVTVASPEDDLFLIPAGFLRGPVAALQTVSTPEALPVAGNRRTLFTRVVVAARSPDGTGQRFLLTLAELDTLIARAAAPVRAVLEYRLDALSRPARPFAGLSAPPGRPLVMGILNVTPDSFSDGGHHNTTEAAIAHGLRLLDEGADIIDIGGESTRPGSAPVAAAEEIGRVVPVIRALSERGAVVSVDTRNAATMEASLAAGARIINDVTALTGDPRSGDVIRATRTPVILMHMQGEPGTMQDAPSYRDALLDVASWLQARVRTCVGLGLPLHDICVDPGLGFGKDLEHNMRLCAEAGAFPGLGTPVLMAGSRKRFIGALTGEDQPLNRLGGSIAMALKAAREGALMVRVHDVAQTLQALRVARALDDLTATEES</sequence>
<dbReference type="NCBIfam" id="TIGR01496">
    <property type="entry name" value="DHPS"/>
    <property type="match status" value="1"/>
</dbReference>
<evidence type="ECO:0000256" key="3">
    <source>
        <dbReference type="ARBA" id="ARBA00004763"/>
    </source>
</evidence>
<evidence type="ECO:0000256" key="5">
    <source>
        <dbReference type="ARBA" id="ARBA00022679"/>
    </source>
</evidence>
<proteinExistence type="predicted"/>
<dbReference type="GO" id="GO:0046872">
    <property type="term" value="F:metal ion binding"/>
    <property type="evidence" value="ECO:0007669"/>
    <property type="project" value="UniProtKB-KW"/>
</dbReference>
<evidence type="ECO:0000256" key="1">
    <source>
        <dbReference type="ARBA" id="ARBA00000012"/>
    </source>
</evidence>
<dbReference type="PANTHER" id="PTHR20941">
    <property type="entry name" value="FOLATE SYNTHESIS PROTEINS"/>
    <property type="match status" value="1"/>
</dbReference>
<keyword evidence="6" id="KW-0479">Metal-binding</keyword>
<dbReference type="GO" id="GO:0004156">
    <property type="term" value="F:dihydropteroate synthase activity"/>
    <property type="evidence" value="ECO:0007669"/>
    <property type="project" value="UniProtKB-EC"/>
</dbReference>
<keyword evidence="5 10" id="KW-0808">Transferase</keyword>
<dbReference type="InterPro" id="IPR000489">
    <property type="entry name" value="Pterin-binding_dom"/>
</dbReference>
<accession>A0A8J6YKD3</accession>
<organism evidence="10 11">
    <name type="scientific">Phaeovibrio sulfidiphilus</name>
    <dbReference type="NCBI Taxonomy" id="1220600"/>
    <lineage>
        <taxon>Bacteria</taxon>
        <taxon>Pseudomonadati</taxon>
        <taxon>Pseudomonadota</taxon>
        <taxon>Alphaproteobacteria</taxon>
        <taxon>Rhodospirillales</taxon>
        <taxon>Rhodospirillaceae</taxon>
        <taxon>Phaeovibrio</taxon>
    </lineage>
</organism>
<dbReference type="EMBL" id="JACZHT010000001">
    <property type="protein sequence ID" value="MBE1236115.1"/>
    <property type="molecule type" value="Genomic_DNA"/>
</dbReference>
<comment type="caution">
    <text evidence="10">The sequence shown here is derived from an EMBL/GenBank/DDBJ whole genome shotgun (WGS) entry which is preliminary data.</text>
</comment>
<feature type="domain" description="Pterin-binding" evidence="9">
    <location>
        <begin position="113"/>
        <end position="366"/>
    </location>
</feature>
<gene>
    <name evidence="10" type="primary">folP</name>
    <name evidence="10" type="ORF">IHV25_00370</name>
</gene>
<dbReference type="AlphaFoldDB" id="A0A8J6YKD3"/>
<comment type="cofactor">
    <cofactor evidence="2">
        <name>Mg(2+)</name>
        <dbReference type="ChEBI" id="CHEBI:18420"/>
    </cofactor>
</comment>
<evidence type="ECO:0000256" key="2">
    <source>
        <dbReference type="ARBA" id="ARBA00001946"/>
    </source>
</evidence>
<dbReference type="PROSITE" id="PS50972">
    <property type="entry name" value="PTERIN_BINDING"/>
    <property type="match status" value="1"/>
</dbReference>
<comment type="catalytic activity">
    <reaction evidence="1">
        <text>(7,8-dihydropterin-6-yl)methyl diphosphate + 4-aminobenzoate = 7,8-dihydropteroate + diphosphate</text>
        <dbReference type="Rhea" id="RHEA:19949"/>
        <dbReference type="ChEBI" id="CHEBI:17836"/>
        <dbReference type="ChEBI" id="CHEBI:17839"/>
        <dbReference type="ChEBI" id="CHEBI:33019"/>
        <dbReference type="ChEBI" id="CHEBI:72950"/>
        <dbReference type="EC" id="2.5.1.15"/>
    </reaction>
</comment>
<dbReference type="PROSITE" id="PS00793">
    <property type="entry name" value="DHPS_2"/>
    <property type="match status" value="1"/>
</dbReference>